<feature type="transmembrane region" description="Helical" evidence="1">
    <location>
        <begin position="273"/>
        <end position="292"/>
    </location>
</feature>
<evidence type="ECO:0000256" key="1">
    <source>
        <dbReference type="SAM" id="Phobius"/>
    </source>
</evidence>
<dbReference type="Pfam" id="PF13401">
    <property type="entry name" value="AAA_22"/>
    <property type="match status" value="1"/>
</dbReference>
<dbReference type="PANTHER" id="PTHR35894:SF7">
    <property type="entry name" value="GENERAL SECRETION PATHWAY PROTEIN A-RELATED"/>
    <property type="match status" value="1"/>
</dbReference>
<comment type="caution">
    <text evidence="3">The sequence shown here is derived from an EMBL/GenBank/DDBJ whole genome shotgun (WGS) entry which is preliminary data.</text>
</comment>
<keyword evidence="1" id="KW-1133">Transmembrane helix</keyword>
<evidence type="ECO:0000313" key="3">
    <source>
        <dbReference type="EMBL" id="GAA4504556.1"/>
    </source>
</evidence>
<dbReference type="SMART" id="SM00382">
    <property type="entry name" value="AAA"/>
    <property type="match status" value="1"/>
</dbReference>
<dbReference type="EMBL" id="BAABFC010000030">
    <property type="protein sequence ID" value="GAA4504556.1"/>
    <property type="molecule type" value="Genomic_DNA"/>
</dbReference>
<dbReference type="InterPro" id="IPR027417">
    <property type="entry name" value="P-loop_NTPase"/>
</dbReference>
<protein>
    <submittedName>
        <fullName evidence="3">MSHA fimbrial biogenesis protein MshM</fullName>
    </submittedName>
</protein>
<keyword evidence="1" id="KW-0472">Membrane</keyword>
<accession>A0ABP8QKJ4</accession>
<dbReference type="SUPFAM" id="SSF52540">
    <property type="entry name" value="P-loop containing nucleoside triphosphate hydrolases"/>
    <property type="match status" value="1"/>
</dbReference>
<dbReference type="InterPro" id="IPR049945">
    <property type="entry name" value="AAA_22"/>
</dbReference>
<name>A0ABP8QKJ4_9GAMM</name>
<gene>
    <name evidence="3" type="primary">mshM</name>
    <name evidence="3" type="ORF">GCM10023095_32690</name>
</gene>
<reference evidence="4" key="1">
    <citation type="journal article" date="2019" name="Int. J. Syst. Evol. Microbiol.">
        <title>The Global Catalogue of Microorganisms (GCM) 10K type strain sequencing project: providing services to taxonomists for standard genome sequencing and annotation.</title>
        <authorList>
            <consortium name="The Broad Institute Genomics Platform"/>
            <consortium name="The Broad Institute Genome Sequencing Center for Infectious Disease"/>
            <person name="Wu L."/>
            <person name="Ma J."/>
        </authorList>
    </citation>
    <scope>NUCLEOTIDE SEQUENCE [LARGE SCALE GENOMIC DNA]</scope>
    <source>
        <strain evidence="4">JCM 32226</strain>
    </source>
</reference>
<keyword evidence="1" id="KW-0812">Transmembrane</keyword>
<dbReference type="CDD" id="cd00009">
    <property type="entry name" value="AAA"/>
    <property type="match status" value="1"/>
</dbReference>
<dbReference type="PANTHER" id="PTHR35894">
    <property type="entry name" value="GENERAL SECRETION PATHWAY PROTEIN A-RELATED"/>
    <property type="match status" value="1"/>
</dbReference>
<sequence>MYQTHFGLSEAPFGLTPNTGFYYGLPPHEEALQVLRVALGQGEGFIKVTGEVGTGKTLLLRKLMGELAEACQLIYLPNPALTPEELRQALACELGLPVDGGSLALTDAIHRRLVALRQADKPVVVLLDEAQALPDETLEALRLFGNLETESSKLLQVVLFGQPELDQRLARPQLRQLRQRITFSYRLRPLLRQEARAYLEYRLRVSGYRGSPLFGQRSARLLWRASRGIPRLLNILAHKSLMLAYGQGQARVTGRHVLQAARDTEAAREPGRALGWALILLLSLGAVALWWWRWQA</sequence>
<evidence type="ECO:0000313" key="4">
    <source>
        <dbReference type="Proteomes" id="UP001501321"/>
    </source>
</evidence>
<dbReference type="InterPro" id="IPR052026">
    <property type="entry name" value="ExeA_AAA_ATPase_DNA-bind"/>
</dbReference>
<evidence type="ECO:0000259" key="2">
    <source>
        <dbReference type="SMART" id="SM00382"/>
    </source>
</evidence>
<dbReference type="RefSeq" id="WP_345015093.1">
    <property type="nucleotide sequence ID" value="NZ_BAABFC010000030.1"/>
</dbReference>
<feature type="domain" description="AAA+ ATPase" evidence="2">
    <location>
        <begin position="42"/>
        <end position="272"/>
    </location>
</feature>
<proteinExistence type="predicted"/>
<dbReference type="InterPro" id="IPR003593">
    <property type="entry name" value="AAA+_ATPase"/>
</dbReference>
<dbReference type="Gene3D" id="3.40.50.300">
    <property type="entry name" value="P-loop containing nucleotide triphosphate hydrolases"/>
    <property type="match status" value="1"/>
</dbReference>
<organism evidence="3 4">
    <name type="scientific">Pseudaeromonas paramecii</name>
    <dbReference type="NCBI Taxonomy" id="2138166"/>
    <lineage>
        <taxon>Bacteria</taxon>
        <taxon>Pseudomonadati</taxon>
        <taxon>Pseudomonadota</taxon>
        <taxon>Gammaproteobacteria</taxon>
        <taxon>Aeromonadales</taxon>
        <taxon>Aeromonadaceae</taxon>
        <taxon>Pseudaeromonas</taxon>
    </lineage>
</organism>
<dbReference type="Proteomes" id="UP001501321">
    <property type="component" value="Unassembled WGS sequence"/>
</dbReference>
<keyword evidence="4" id="KW-1185">Reference proteome</keyword>